<name>A0A9Q3YSM9_9FLAO</name>
<dbReference type="Pfam" id="PF13787">
    <property type="entry name" value="HXXEE"/>
    <property type="match status" value="1"/>
</dbReference>
<protein>
    <submittedName>
        <fullName evidence="3">HXXEE domain-containing protein</fullName>
    </submittedName>
</protein>
<dbReference type="EMBL" id="JAJJML010000001">
    <property type="protein sequence ID" value="MCC9035543.1"/>
    <property type="molecule type" value="Genomic_DNA"/>
</dbReference>
<gene>
    <name evidence="2" type="ORF">IEW27_18910</name>
    <name evidence="3" type="ORF">LNP80_14930</name>
</gene>
<reference evidence="2" key="3">
    <citation type="submission" date="2024-05" db="EMBL/GenBank/DDBJ databases">
        <title>Description of novel Chryseobacterium sp. strain C-2.</title>
        <authorList>
            <person name="Saticioglu I.B."/>
        </authorList>
    </citation>
    <scope>NUCLEOTIDE SEQUENCE</scope>
    <source>
        <strain evidence="2">C-2</strain>
    </source>
</reference>
<dbReference type="Proteomes" id="UP000603715">
    <property type="component" value="Unassembled WGS sequence"/>
</dbReference>
<evidence type="ECO:0000313" key="2">
    <source>
        <dbReference type="EMBL" id="MBD3906656.1"/>
    </source>
</evidence>
<organism evidence="3 5">
    <name type="scientific">Chryseobacterium muglaense</name>
    <dbReference type="NCBI Taxonomy" id="2893752"/>
    <lineage>
        <taxon>Bacteria</taxon>
        <taxon>Pseudomonadati</taxon>
        <taxon>Bacteroidota</taxon>
        <taxon>Flavobacteriia</taxon>
        <taxon>Flavobacteriales</taxon>
        <taxon>Weeksellaceae</taxon>
        <taxon>Chryseobacterium group</taxon>
        <taxon>Chryseobacterium</taxon>
    </lineage>
</organism>
<sequence length="219" mass="25377">MKWFNRHWYNVGLVVAILAGIYLAFTWSDLTILTRLMALNFIAILLHQFEELGWPGGFPLQMNDIMWKSEFPDRYPLNQFSNMLGNVVASYIFYLLPVFFSDVIWLGLAPTLFGLGQLFVHGIVNNIKMHSLYNPGLFAVVCMHVPIGVYYIDYINTNNLVTSTTWLFGLLYLAVFMVVFGLSLYKLLADKNSKWAFTEDEMNRFDMVRKVKKLKSQDN</sequence>
<keyword evidence="4" id="KW-1185">Reference proteome</keyword>
<feature type="transmembrane region" description="Helical" evidence="1">
    <location>
        <begin position="164"/>
        <end position="185"/>
    </location>
</feature>
<dbReference type="EMBL" id="JACXXP010000037">
    <property type="protein sequence ID" value="MBD3906656.1"/>
    <property type="molecule type" value="Genomic_DNA"/>
</dbReference>
<dbReference type="InterPro" id="IPR025671">
    <property type="entry name" value="HXXEE"/>
</dbReference>
<evidence type="ECO:0000256" key="1">
    <source>
        <dbReference type="SAM" id="Phobius"/>
    </source>
</evidence>
<comment type="caution">
    <text evidence="3">The sequence shown here is derived from an EMBL/GenBank/DDBJ whole genome shotgun (WGS) entry which is preliminary data.</text>
</comment>
<evidence type="ECO:0000313" key="4">
    <source>
        <dbReference type="Proteomes" id="UP000603715"/>
    </source>
</evidence>
<dbReference type="RefSeq" id="WP_191181054.1">
    <property type="nucleotide sequence ID" value="NZ_JACXXP010000037.1"/>
</dbReference>
<feature type="transmembrane region" description="Helical" evidence="1">
    <location>
        <begin position="91"/>
        <end position="120"/>
    </location>
</feature>
<evidence type="ECO:0000313" key="5">
    <source>
        <dbReference type="Proteomes" id="UP001107960"/>
    </source>
</evidence>
<keyword evidence="1" id="KW-0812">Transmembrane</keyword>
<dbReference type="Proteomes" id="UP001107960">
    <property type="component" value="Unassembled WGS sequence"/>
</dbReference>
<reference evidence="3" key="1">
    <citation type="submission" date="2021-11" db="EMBL/GenBank/DDBJ databases">
        <title>Description of novel Chryseobacterium species.</title>
        <authorList>
            <person name="Saticioglu I.B."/>
            <person name="Ay H."/>
            <person name="Altun S."/>
            <person name="Duman M."/>
        </authorList>
    </citation>
    <scope>NUCLEOTIDE SEQUENCE</scope>
    <source>
        <strain evidence="3">C-39</strain>
    </source>
</reference>
<accession>A0A9Q3YSM9</accession>
<dbReference type="AlphaFoldDB" id="A0A9Q3YSM9"/>
<reference evidence="4" key="2">
    <citation type="submission" date="2023-07" db="EMBL/GenBank/DDBJ databases">
        <title>Description of novel Chryseobacterium sp. strain C-2.</title>
        <authorList>
            <person name="Saticioglu I.B."/>
        </authorList>
    </citation>
    <scope>NUCLEOTIDE SEQUENCE [LARGE SCALE GENOMIC DNA]</scope>
    <source>
        <strain evidence="4">C-2</strain>
    </source>
</reference>
<evidence type="ECO:0000313" key="3">
    <source>
        <dbReference type="EMBL" id="MCC9035543.1"/>
    </source>
</evidence>
<feature type="transmembrane region" description="Helical" evidence="1">
    <location>
        <begin position="6"/>
        <end position="25"/>
    </location>
</feature>
<keyword evidence="1" id="KW-1133">Transmembrane helix</keyword>
<feature type="transmembrane region" description="Helical" evidence="1">
    <location>
        <begin position="132"/>
        <end position="152"/>
    </location>
</feature>
<proteinExistence type="predicted"/>
<keyword evidence="1" id="KW-0472">Membrane</keyword>